<evidence type="ECO:0000313" key="12">
    <source>
        <dbReference type="Proteomes" id="UP000190027"/>
    </source>
</evidence>
<dbReference type="InterPro" id="IPR027417">
    <property type="entry name" value="P-loop_NTPase"/>
</dbReference>
<dbReference type="Gene3D" id="3.40.50.300">
    <property type="entry name" value="P-loop containing nucleotide triphosphate hydrolases"/>
    <property type="match status" value="1"/>
</dbReference>
<dbReference type="EMBL" id="FUYC01000004">
    <property type="protein sequence ID" value="SKA80709.1"/>
    <property type="molecule type" value="Genomic_DNA"/>
</dbReference>
<dbReference type="GO" id="GO:0005524">
    <property type="term" value="F:ATP binding"/>
    <property type="evidence" value="ECO:0007669"/>
    <property type="project" value="UniProtKB-KW"/>
</dbReference>
<protein>
    <recommendedName>
        <fullName evidence="3">tRNA threonylcarbamoyladenosine biosynthesis protein TsaE</fullName>
    </recommendedName>
    <alternativeName>
        <fullName evidence="10">t(6)A37 threonylcarbamoyladenosine biosynthesis protein TsaE</fullName>
    </alternativeName>
</protein>
<dbReference type="SUPFAM" id="SSF52540">
    <property type="entry name" value="P-loop containing nucleoside triphosphate hydrolases"/>
    <property type="match status" value="1"/>
</dbReference>
<evidence type="ECO:0000256" key="5">
    <source>
        <dbReference type="ARBA" id="ARBA00022694"/>
    </source>
</evidence>
<evidence type="ECO:0000256" key="9">
    <source>
        <dbReference type="ARBA" id="ARBA00022842"/>
    </source>
</evidence>
<dbReference type="Proteomes" id="UP000190027">
    <property type="component" value="Unassembled WGS sequence"/>
</dbReference>
<keyword evidence="5" id="KW-0819">tRNA processing</keyword>
<evidence type="ECO:0000256" key="1">
    <source>
        <dbReference type="ARBA" id="ARBA00004496"/>
    </source>
</evidence>
<evidence type="ECO:0000256" key="8">
    <source>
        <dbReference type="ARBA" id="ARBA00022840"/>
    </source>
</evidence>
<keyword evidence="8" id="KW-0067">ATP-binding</keyword>
<evidence type="ECO:0000256" key="4">
    <source>
        <dbReference type="ARBA" id="ARBA00022490"/>
    </source>
</evidence>
<evidence type="ECO:0000256" key="2">
    <source>
        <dbReference type="ARBA" id="ARBA00007599"/>
    </source>
</evidence>
<dbReference type="GO" id="GO:0002949">
    <property type="term" value="P:tRNA threonylcarbamoyladenosine modification"/>
    <property type="evidence" value="ECO:0007669"/>
    <property type="project" value="InterPro"/>
</dbReference>
<accession>A0A1T4WTV8</accession>
<dbReference type="PANTHER" id="PTHR33540">
    <property type="entry name" value="TRNA THREONYLCARBAMOYLADENOSINE BIOSYNTHESIS PROTEIN TSAE"/>
    <property type="match status" value="1"/>
</dbReference>
<dbReference type="STRING" id="1121449.SAMN02745704_01390"/>
<reference evidence="11 12" key="1">
    <citation type="submission" date="2017-02" db="EMBL/GenBank/DDBJ databases">
        <authorList>
            <person name="Peterson S.W."/>
        </authorList>
    </citation>
    <scope>NUCLEOTIDE SEQUENCE [LARGE SCALE GENOMIC DNA]</scope>
    <source>
        <strain evidence="11 12">DSM 16080</strain>
    </source>
</reference>
<dbReference type="OrthoDB" id="9815896at2"/>
<evidence type="ECO:0000256" key="6">
    <source>
        <dbReference type="ARBA" id="ARBA00022723"/>
    </source>
</evidence>
<keyword evidence="12" id="KW-1185">Reference proteome</keyword>
<evidence type="ECO:0000313" key="11">
    <source>
        <dbReference type="EMBL" id="SKA80709.1"/>
    </source>
</evidence>
<sequence length="160" mass="17511">MPLRLELNDHAATLHLGQSLASVFSRRSRPPALLLTGGLGAGKTTLIRALVESLPGAAQAEVTSPSFNIVNLYPTTPPVAHFDLYRLAQGCLDDDIFELLDSEENWCVVEWAERLHPEDVPTGAVRIEMEASETGRTARIQAMVSSDEEAIRVLLQDYEG</sequence>
<organism evidence="11 12">
    <name type="scientific">Paucidesulfovibrio gracilis DSM 16080</name>
    <dbReference type="NCBI Taxonomy" id="1121449"/>
    <lineage>
        <taxon>Bacteria</taxon>
        <taxon>Pseudomonadati</taxon>
        <taxon>Thermodesulfobacteriota</taxon>
        <taxon>Desulfovibrionia</taxon>
        <taxon>Desulfovibrionales</taxon>
        <taxon>Desulfovibrionaceae</taxon>
        <taxon>Paucidesulfovibrio</taxon>
    </lineage>
</organism>
<dbReference type="GO" id="GO:0046872">
    <property type="term" value="F:metal ion binding"/>
    <property type="evidence" value="ECO:0007669"/>
    <property type="project" value="UniProtKB-KW"/>
</dbReference>
<gene>
    <name evidence="11" type="ORF">SAMN02745704_01390</name>
</gene>
<keyword evidence="9" id="KW-0460">Magnesium</keyword>
<dbReference type="GO" id="GO:0005737">
    <property type="term" value="C:cytoplasm"/>
    <property type="evidence" value="ECO:0007669"/>
    <property type="project" value="UniProtKB-SubCell"/>
</dbReference>
<dbReference type="RefSeq" id="WP_078716959.1">
    <property type="nucleotide sequence ID" value="NZ_FUYC01000004.1"/>
</dbReference>
<keyword evidence="4" id="KW-0963">Cytoplasm</keyword>
<comment type="subcellular location">
    <subcellularLocation>
        <location evidence="1">Cytoplasm</location>
    </subcellularLocation>
</comment>
<keyword evidence="6" id="KW-0479">Metal-binding</keyword>
<proteinExistence type="inferred from homology"/>
<evidence type="ECO:0000256" key="7">
    <source>
        <dbReference type="ARBA" id="ARBA00022741"/>
    </source>
</evidence>
<dbReference type="AlphaFoldDB" id="A0A1T4WTV8"/>
<keyword evidence="7" id="KW-0547">Nucleotide-binding</keyword>
<dbReference type="NCBIfam" id="TIGR00150">
    <property type="entry name" value="T6A_YjeE"/>
    <property type="match status" value="1"/>
</dbReference>
<evidence type="ECO:0000256" key="3">
    <source>
        <dbReference type="ARBA" id="ARBA00019010"/>
    </source>
</evidence>
<evidence type="ECO:0000256" key="10">
    <source>
        <dbReference type="ARBA" id="ARBA00032441"/>
    </source>
</evidence>
<dbReference type="InterPro" id="IPR003442">
    <property type="entry name" value="T6A_TsaE"/>
</dbReference>
<name>A0A1T4WTV8_9BACT</name>
<comment type="similarity">
    <text evidence="2">Belongs to the TsaE family.</text>
</comment>
<dbReference type="Pfam" id="PF02367">
    <property type="entry name" value="TsaE"/>
    <property type="match status" value="1"/>
</dbReference>
<dbReference type="PANTHER" id="PTHR33540:SF2">
    <property type="entry name" value="TRNA THREONYLCARBAMOYLADENOSINE BIOSYNTHESIS PROTEIN TSAE"/>
    <property type="match status" value="1"/>
</dbReference>